<accession>A0A9R1X909</accession>
<dbReference type="Proteomes" id="UP000235145">
    <property type="component" value="Unassembled WGS sequence"/>
</dbReference>
<evidence type="ECO:0000313" key="2">
    <source>
        <dbReference type="Proteomes" id="UP000235145"/>
    </source>
</evidence>
<organism evidence="1 2">
    <name type="scientific">Lactuca sativa</name>
    <name type="common">Garden lettuce</name>
    <dbReference type="NCBI Taxonomy" id="4236"/>
    <lineage>
        <taxon>Eukaryota</taxon>
        <taxon>Viridiplantae</taxon>
        <taxon>Streptophyta</taxon>
        <taxon>Embryophyta</taxon>
        <taxon>Tracheophyta</taxon>
        <taxon>Spermatophyta</taxon>
        <taxon>Magnoliopsida</taxon>
        <taxon>eudicotyledons</taxon>
        <taxon>Gunneridae</taxon>
        <taxon>Pentapetalae</taxon>
        <taxon>asterids</taxon>
        <taxon>campanulids</taxon>
        <taxon>Asterales</taxon>
        <taxon>Asteraceae</taxon>
        <taxon>Cichorioideae</taxon>
        <taxon>Cichorieae</taxon>
        <taxon>Lactucinae</taxon>
        <taxon>Lactuca</taxon>
    </lineage>
</organism>
<gene>
    <name evidence="1" type="ORF">LSAT_V11C500273350</name>
</gene>
<reference evidence="1 2" key="1">
    <citation type="journal article" date="2017" name="Nat. Commun.">
        <title>Genome assembly with in vitro proximity ligation data and whole-genome triplication in lettuce.</title>
        <authorList>
            <person name="Reyes-Chin-Wo S."/>
            <person name="Wang Z."/>
            <person name="Yang X."/>
            <person name="Kozik A."/>
            <person name="Arikit S."/>
            <person name="Song C."/>
            <person name="Xia L."/>
            <person name="Froenicke L."/>
            <person name="Lavelle D.O."/>
            <person name="Truco M.J."/>
            <person name="Xia R."/>
            <person name="Zhu S."/>
            <person name="Xu C."/>
            <person name="Xu H."/>
            <person name="Xu X."/>
            <person name="Cox K."/>
            <person name="Korf I."/>
            <person name="Meyers B.C."/>
            <person name="Michelmore R.W."/>
        </authorList>
    </citation>
    <scope>NUCLEOTIDE SEQUENCE [LARGE SCALE GENOMIC DNA]</scope>
    <source>
        <strain evidence="2">cv. Salinas</strain>
        <tissue evidence="1">Seedlings</tissue>
    </source>
</reference>
<evidence type="ECO:0000313" key="1">
    <source>
        <dbReference type="EMBL" id="KAJ0203424.1"/>
    </source>
</evidence>
<proteinExistence type="predicted"/>
<dbReference type="EMBL" id="NBSK02000005">
    <property type="protein sequence ID" value="KAJ0203424.1"/>
    <property type="molecule type" value="Genomic_DNA"/>
</dbReference>
<dbReference type="AlphaFoldDB" id="A0A9R1X909"/>
<sequence length="144" mass="17116">MAVEEEYKSRYIRHKYGKVVYKRNDQKSPVAEFDDDDDDAFRLLLWKWQRLLSDVKGANFNIVRVLNANLIFYHMNILYDLAEINMGNLQLEIHTHTNSGTLWDFGCLCVKFIVPHRNRGGRCDWAKDPHLWIRLQESPRAHLQ</sequence>
<keyword evidence="2" id="KW-1185">Reference proteome</keyword>
<name>A0A9R1X909_LACSA</name>
<comment type="caution">
    <text evidence="1">The sequence shown here is derived from an EMBL/GenBank/DDBJ whole genome shotgun (WGS) entry which is preliminary data.</text>
</comment>
<protein>
    <submittedName>
        <fullName evidence="1">Uncharacterized protein</fullName>
    </submittedName>
</protein>